<sequence length="171" mass="19604">MPLYFIGDEDSGYCRIKIGVAKDIEKRRSNLQTGNPSVIRLLGWINTDAAFELERRLHRHFAATRVRGEWFAIEPADILPILMRATSDGFVAKNADAFQIVGYDRDAIPEYLGVWEWGDLEIDECCPFCGCLCGMAFQEASQMYHCISCDALTDFSELRRRGYESEDWLME</sequence>
<dbReference type="SMART" id="SM00974">
    <property type="entry name" value="T5orf172"/>
    <property type="match status" value="1"/>
</dbReference>
<reference evidence="2 3" key="1">
    <citation type="journal article" date="2023" name="PLoS ONE">
        <title>Complete genome assembly of Hawai'i environmental nontuberculous mycobacteria reveals unexpected co-isolation with methylobacteria.</title>
        <authorList>
            <person name="Hendrix J."/>
            <person name="Epperson L.E."/>
            <person name="Tong E.I."/>
            <person name="Chan Y.L."/>
            <person name="Hasan N.A."/>
            <person name="Dawrs S.N."/>
            <person name="Norton G.J."/>
            <person name="Virdi R."/>
            <person name="Crooks J.L."/>
            <person name="Chan E.D."/>
            <person name="Honda J.R."/>
            <person name="Strong M."/>
        </authorList>
    </citation>
    <scope>NUCLEOTIDE SEQUENCE [LARGE SCALE GENOMIC DNA]</scope>
    <source>
        <strain evidence="2 3">NJH_HI04-1</strain>
    </source>
</reference>
<evidence type="ECO:0000259" key="1">
    <source>
        <dbReference type="SMART" id="SM00974"/>
    </source>
</evidence>
<evidence type="ECO:0000313" key="2">
    <source>
        <dbReference type="EMBL" id="MEN3238737.1"/>
    </source>
</evidence>
<protein>
    <submittedName>
        <fullName evidence="2">GIY-YIG nuclease family protein</fullName>
    </submittedName>
</protein>
<comment type="caution">
    <text evidence="2">The sequence shown here is derived from an EMBL/GenBank/DDBJ whole genome shotgun (WGS) entry which is preliminary data.</text>
</comment>
<feature type="domain" description="Bacteriophage T5 Orf172 DNA-binding" evidence="1">
    <location>
        <begin position="10"/>
        <end position="85"/>
    </location>
</feature>
<gene>
    <name evidence="2" type="ORF">PUR29_35455</name>
</gene>
<organism evidence="2 3">
    <name type="scientific">Methylobacterium ajmalii</name>
    <dbReference type="NCBI Taxonomy" id="2738439"/>
    <lineage>
        <taxon>Bacteria</taxon>
        <taxon>Pseudomonadati</taxon>
        <taxon>Pseudomonadota</taxon>
        <taxon>Alphaproteobacteria</taxon>
        <taxon>Hyphomicrobiales</taxon>
        <taxon>Methylobacteriaceae</taxon>
        <taxon>Methylobacterium</taxon>
    </lineage>
</organism>
<evidence type="ECO:0000313" key="3">
    <source>
        <dbReference type="Proteomes" id="UP001407347"/>
    </source>
</evidence>
<dbReference type="RefSeq" id="WP_298963516.1">
    <property type="nucleotide sequence ID" value="NZ_JAQYXP010000007.1"/>
</dbReference>
<proteinExistence type="predicted"/>
<dbReference type="EMBL" id="JAQYXP010000007">
    <property type="protein sequence ID" value="MEN3238737.1"/>
    <property type="molecule type" value="Genomic_DNA"/>
</dbReference>
<dbReference type="Pfam" id="PF13455">
    <property type="entry name" value="MUG113"/>
    <property type="match status" value="1"/>
</dbReference>
<keyword evidence="3" id="KW-1185">Reference proteome</keyword>
<dbReference type="Proteomes" id="UP001407347">
    <property type="component" value="Unassembled WGS sequence"/>
</dbReference>
<accession>A0ABV0A6A4</accession>
<dbReference type="InterPro" id="IPR018306">
    <property type="entry name" value="Phage_T5_Orf172_DNA-bd"/>
</dbReference>
<name>A0ABV0A6A4_9HYPH</name>